<organism evidence="1 2">
    <name type="scientific">Antarcticirhabdus aurantiaca</name>
    <dbReference type="NCBI Taxonomy" id="2606717"/>
    <lineage>
        <taxon>Bacteria</taxon>
        <taxon>Pseudomonadati</taxon>
        <taxon>Pseudomonadota</taxon>
        <taxon>Alphaproteobacteria</taxon>
        <taxon>Hyphomicrobiales</taxon>
        <taxon>Aurantimonadaceae</taxon>
        <taxon>Antarcticirhabdus</taxon>
    </lineage>
</organism>
<dbReference type="EMBL" id="CP113520">
    <property type="protein sequence ID" value="WAJ27581.1"/>
    <property type="molecule type" value="Genomic_DNA"/>
</dbReference>
<dbReference type="Proteomes" id="UP001163223">
    <property type="component" value="Chromosome"/>
</dbReference>
<proteinExistence type="predicted"/>
<sequence length="211" mass="22939">MSQIVQGSPEWHAVRTGKVTASRVADIIAKTKTGPAASRANYLGELVAERLTGVPAESFSSPAMRWGTETEPQARAAYCFYRDADVTEIGFVPHPVIPSTGASPDGLVGDDGLIEIKCPNTATHVETLLSGTIASKYVTQMQWQMACTGRAWCDFVSFDPRMPGEMQIFIQRVERDDAVIAELEEAVVSFLGELEAKLAALAERFRMQEAA</sequence>
<gene>
    <name evidence="1" type="ORF">OXU80_22475</name>
</gene>
<reference evidence="1" key="1">
    <citation type="submission" date="2022-11" db="EMBL/GenBank/DDBJ databases">
        <title>beta-Carotene-producing bacterium, Jeongeuplla avenae sp. nov., alleviates the salt stress of Arabidopsis seedlings.</title>
        <authorList>
            <person name="Jiang L."/>
            <person name="Lee J."/>
        </authorList>
    </citation>
    <scope>NUCLEOTIDE SEQUENCE</scope>
    <source>
        <strain evidence="1">DY_R2A_6</strain>
    </source>
</reference>
<protein>
    <submittedName>
        <fullName evidence="1">YqaJ viral recombinase family protein</fullName>
    </submittedName>
</protein>
<keyword evidence="2" id="KW-1185">Reference proteome</keyword>
<evidence type="ECO:0000313" key="2">
    <source>
        <dbReference type="Proteomes" id="UP001163223"/>
    </source>
</evidence>
<name>A0ACD4NL71_9HYPH</name>
<evidence type="ECO:0000313" key="1">
    <source>
        <dbReference type="EMBL" id="WAJ27581.1"/>
    </source>
</evidence>
<accession>A0ACD4NL71</accession>